<dbReference type="SUPFAM" id="SSF69304">
    <property type="entry name" value="Tricorn protease N-terminal domain"/>
    <property type="match status" value="1"/>
</dbReference>
<name>A0A841GX00_9BACT</name>
<dbReference type="Proteomes" id="UP000582837">
    <property type="component" value="Unassembled WGS sequence"/>
</dbReference>
<dbReference type="InterPro" id="IPR011659">
    <property type="entry name" value="WD40"/>
</dbReference>
<accession>A0A841GX00</accession>
<evidence type="ECO:0000313" key="3">
    <source>
        <dbReference type="EMBL" id="MBB6070005.1"/>
    </source>
</evidence>
<evidence type="ECO:0000313" key="4">
    <source>
        <dbReference type="Proteomes" id="UP000582837"/>
    </source>
</evidence>
<sequence length="466" mass="48371">MATMTWARRCGAIAGLLALAACGDGPTEVESKPKPTFPVPDEALAAMTCTVQVATSGVTCDAVSPVSGSAQAIIGGQNQKVRLTASNLTIAGNTASFNTTITNLMPFRMGTADGTATTGIRVFFFAGPTATGTGSVDVANPDGTMPVSGLEQPYYHYPEVLALNQTSSAKQWKFTLNGGVQAFTFKVYLQTELLPVVVFDRLVAGNRDVYRVALDGNDLTRLTTNTGEDLDAAVGGGLVVFTSYRNGNAELYSVPLLGGTETRLTNTPSVTETDAALSRDGTRLAYSADPTGSAKIWIANANGTGAARATPVGFGLEASPDAGPAWFPNTDNNRLAYVSTGGGTADIYNLIVGSTPTLLTGNPNSAEITPSFSPEGTMLSYSSNVTGDTELYVRNLSSGSVARLTTRTMTDGAGTWTPDGRIVYLAYTGTGTDNQLRWLRPGTPQAGTIPLAGTGVVLRPVAVPGY</sequence>
<dbReference type="PANTHER" id="PTHR36842:SF1">
    <property type="entry name" value="PROTEIN TOLB"/>
    <property type="match status" value="1"/>
</dbReference>
<dbReference type="GO" id="GO:0004177">
    <property type="term" value="F:aminopeptidase activity"/>
    <property type="evidence" value="ECO:0007669"/>
    <property type="project" value="UniProtKB-KW"/>
</dbReference>
<dbReference type="InterPro" id="IPR011042">
    <property type="entry name" value="6-blade_b-propeller_TolB-like"/>
</dbReference>
<comment type="similarity">
    <text evidence="1">Belongs to the TolB family.</text>
</comment>
<gene>
    <name evidence="3" type="ORF">HNQ61_001622</name>
</gene>
<comment type="caution">
    <text evidence="3">The sequence shown here is derived from an EMBL/GenBank/DDBJ whole genome shotgun (WGS) entry which is preliminary data.</text>
</comment>
<proteinExistence type="inferred from homology"/>
<feature type="chain" id="PRO_5032327209" evidence="2">
    <location>
        <begin position="21"/>
        <end position="466"/>
    </location>
</feature>
<protein>
    <submittedName>
        <fullName evidence="3">Dipeptidyl aminopeptidase/acylaminoacyl peptidase</fullName>
    </submittedName>
</protein>
<reference evidence="3 4" key="1">
    <citation type="submission" date="2020-08" db="EMBL/GenBank/DDBJ databases">
        <title>Genomic Encyclopedia of Type Strains, Phase IV (KMG-IV): sequencing the most valuable type-strain genomes for metagenomic binning, comparative biology and taxonomic classification.</title>
        <authorList>
            <person name="Goeker M."/>
        </authorList>
    </citation>
    <scope>NUCLEOTIDE SEQUENCE [LARGE SCALE GENOMIC DNA]</scope>
    <source>
        <strain evidence="3 4">DSM 29007</strain>
    </source>
</reference>
<evidence type="ECO:0000256" key="1">
    <source>
        <dbReference type="ARBA" id="ARBA00009820"/>
    </source>
</evidence>
<keyword evidence="2" id="KW-0732">Signal</keyword>
<evidence type="ECO:0000256" key="2">
    <source>
        <dbReference type="SAM" id="SignalP"/>
    </source>
</evidence>
<dbReference type="RefSeq" id="WP_170039693.1">
    <property type="nucleotide sequence ID" value="NZ_JABDTL010000002.1"/>
</dbReference>
<dbReference type="AlphaFoldDB" id="A0A841GX00"/>
<keyword evidence="4" id="KW-1185">Reference proteome</keyword>
<keyword evidence="3" id="KW-0378">Hydrolase</keyword>
<dbReference type="Gene3D" id="2.120.10.30">
    <property type="entry name" value="TolB, C-terminal domain"/>
    <property type="match status" value="2"/>
</dbReference>
<keyword evidence="3" id="KW-0031">Aminopeptidase</keyword>
<dbReference type="EMBL" id="JACHIA010000003">
    <property type="protein sequence ID" value="MBB6070005.1"/>
    <property type="molecule type" value="Genomic_DNA"/>
</dbReference>
<keyword evidence="3" id="KW-0645">Protease</keyword>
<dbReference type="Pfam" id="PF07676">
    <property type="entry name" value="PD40"/>
    <property type="match status" value="4"/>
</dbReference>
<dbReference type="PANTHER" id="PTHR36842">
    <property type="entry name" value="PROTEIN TOLB HOMOLOG"/>
    <property type="match status" value="1"/>
</dbReference>
<feature type="signal peptide" evidence="2">
    <location>
        <begin position="1"/>
        <end position="20"/>
    </location>
</feature>
<organism evidence="3 4">
    <name type="scientific">Longimicrobium terrae</name>
    <dbReference type="NCBI Taxonomy" id="1639882"/>
    <lineage>
        <taxon>Bacteria</taxon>
        <taxon>Pseudomonadati</taxon>
        <taxon>Gemmatimonadota</taxon>
        <taxon>Longimicrobiia</taxon>
        <taxon>Longimicrobiales</taxon>
        <taxon>Longimicrobiaceae</taxon>
        <taxon>Longimicrobium</taxon>
    </lineage>
</organism>